<dbReference type="InterPro" id="IPR006076">
    <property type="entry name" value="FAD-dep_OxRdtase"/>
</dbReference>
<comment type="caution">
    <text evidence="3">The sequence shown here is derived from an EMBL/GenBank/DDBJ whole genome shotgun (WGS) entry which is preliminary data.</text>
</comment>
<protein>
    <submittedName>
        <fullName evidence="3">Glycine/D-amino acid oxidase-like deaminating enzyme</fullName>
    </submittedName>
</protein>
<dbReference type="Gene3D" id="3.50.50.60">
    <property type="entry name" value="FAD/NAD(P)-binding domain"/>
    <property type="match status" value="1"/>
</dbReference>
<name>A0ABT3HBE0_9HYPH</name>
<organism evidence="3 4">
    <name type="scientific">Rhodobium gokarnense</name>
    <dbReference type="NCBI Taxonomy" id="364296"/>
    <lineage>
        <taxon>Bacteria</taxon>
        <taxon>Pseudomonadati</taxon>
        <taxon>Pseudomonadota</taxon>
        <taxon>Alphaproteobacteria</taxon>
        <taxon>Hyphomicrobiales</taxon>
        <taxon>Rhodobiaceae</taxon>
        <taxon>Rhodobium</taxon>
    </lineage>
</organism>
<feature type="domain" description="FAD dependent oxidoreductase" evidence="2">
    <location>
        <begin position="6"/>
        <end position="342"/>
    </location>
</feature>
<gene>
    <name evidence="3" type="ORF">M2319_002050</name>
</gene>
<dbReference type="SUPFAM" id="SSF51905">
    <property type="entry name" value="FAD/NAD(P)-binding domain"/>
    <property type="match status" value="1"/>
</dbReference>
<evidence type="ECO:0000313" key="4">
    <source>
        <dbReference type="Proteomes" id="UP001209755"/>
    </source>
</evidence>
<keyword evidence="4" id="KW-1185">Reference proteome</keyword>
<dbReference type="Gene3D" id="3.30.9.10">
    <property type="entry name" value="D-Amino Acid Oxidase, subunit A, domain 2"/>
    <property type="match status" value="1"/>
</dbReference>
<dbReference type="SUPFAM" id="SSF54373">
    <property type="entry name" value="FAD-linked reductases, C-terminal domain"/>
    <property type="match status" value="1"/>
</dbReference>
<evidence type="ECO:0000313" key="3">
    <source>
        <dbReference type="EMBL" id="MCW2307713.1"/>
    </source>
</evidence>
<keyword evidence="1" id="KW-0560">Oxidoreductase</keyword>
<accession>A0ABT3HBE0</accession>
<dbReference type="Pfam" id="PF01266">
    <property type="entry name" value="DAO"/>
    <property type="match status" value="1"/>
</dbReference>
<sequence>MSEGVDLAVIGGGLIGSSIAWGAARAGADVLLLDEGDLALRATRGNFGLVWLQGKGLGHPDYMHWSIRAGRLWPELDRLLREETGLDSGWRGGGGLNFCLSDADLEARRDMIARTAAEGGDISIRLLDRDEVASIAPGIGPEVLGASISDLDGEANPLSTLRAFQVGFQRHGGTLRNKSPVQGLRPAPGGGFQITCADGDRLRARKVVIAAGLGTTDLAAQVGLHLPLSPERGQIVVTERVAPFLNRPTNTVRQTREGTVLIGSSHEDAGFSTGTDVATIARLCRIGVRTFPALASARLVRAWGAVRIMTADGLPVYDEASDYPGAFVVTCHSGVTLASVHALELGPALAAGTLGPAPGNMRSTRFAPSPR</sequence>
<dbReference type="Proteomes" id="UP001209755">
    <property type="component" value="Unassembled WGS sequence"/>
</dbReference>
<reference evidence="4" key="1">
    <citation type="submission" date="2023-07" db="EMBL/GenBank/DDBJ databases">
        <title>Genome sequencing of Purple Non-Sulfur Bacteria from various extreme environments.</title>
        <authorList>
            <person name="Mayer M."/>
        </authorList>
    </citation>
    <scope>NUCLEOTIDE SEQUENCE [LARGE SCALE GENOMIC DNA]</scope>
    <source>
        <strain evidence="4">DSM 17935</strain>
    </source>
</reference>
<dbReference type="PANTHER" id="PTHR13847">
    <property type="entry name" value="SARCOSINE DEHYDROGENASE-RELATED"/>
    <property type="match status" value="1"/>
</dbReference>
<dbReference type="EMBL" id="JAOQNS010000005">
    <property type="protein sequence ID" value="MCW2307713.1"/>
    <property type="molecule type" value="Genomic_DNA"/>
</dbReference>
<dbReference type="RefSeq" id="WP_264601356.1">
    <property type="nucleotide sequence ID" value="NZ_JAOQNS010000005.1"/>
</dbReference>
<evidence type="ECO:0000256" key="1">
    <source>
        <dbReference type="ARBA" id="ARBA00023002"/>
    </source>
</evidence>
<evidence type="ECO:0000259" key="2">
    <source>
        <dbReference type="Pfam" id="PF01266"/>
    </source>
</evidence>
<proteinExistence type="predicted"/>
<dbReference type="InterPro" id="IPR036188">
    <property type="entry name" value="FAD/NAD-bd_sf"/>
</dbReference>
<dbReference type="PANTHER" id="PTHR13847:SF287">
    <property type="entry name" value="FAD-DEPENDENT OXIDOREDUCTASE DOMAIN-CONTAINING PROTEIN 1"/>
    <property type="match status" value="1"/>
</dbReference>